<accession>A0A2W4UBX3</accession>
<proteinExistence type="predicted"/>
<protein>
    <submittedName>
        <fullName evidence="2">Uncharacterized protein</fullName>
    </submittedName>
</protein>
<dbReference type="EMBL" id="QBMC01000055">
    <property type="protein sequence ID" value="PZO18383.1"/>
    <property type="molecule type" value="Genomic_DNA"/>
</dbReference>
<sequence>MQPDAPMAQLLGSVFGTGLGAGMAVQLVLFSFCGLAIALGGYSVRQLREIEASNLKGQDSKL</sequence>
<gene>
    <name evidence="2" type="ORF">DCF25_09830</name>
</gene>
<dbReference type="Proteomes" id="UP000249354">
    <property type="component" value="Unassembled WGS sequence"/>
</dbReference>
<feature type="transmembrane region" description="Helical" evidence="1">
    <location>
        <begin position="20"/>
        <end position="42"/>
    </location>
</feature>
<reference evidence="3" key="1">
    <citation type="submission" date="2018-04" db="EMBL/GenBank/DDBJ databases">
        <authorList>
            <person name="Cornet L."/>
        </authorList>
    </citation>
    <scope>NUCLEOTIDE SEQUENCE [LARGE SCALE GENOMIC DNA]</scope>
</reference>
<keyword evidence="1" id="KW-0472">Membrane</keyword>
<comment type="caution">
    <text evidence="2">The sequence shown here is derived from an EMBL/GenBank/DDBJ whole genome shotgun (WGS) entry which is preliminary data.</text>
</comment>
<keyword evidence="1" id="KW-0812">Transmembrane</keyword>
<name>A0A2W4UBX3_9CYAN</name>
<evidence type="ECO:0000313" key="2">
    <source>
        <dbReference type="EMBL" id="PZO18383.1"/>
    </source>
</evidence>
<reference evidence="2 3" key="2">
    <citation type="submission" date="2018-06" db="EMBL/GenBank/DDBJ databases">
        <title>Metagenomic assembly of (sub)arctic Cyanobacteria and their associated microbiome from non-axenic cultures.</title>
        <authorList>
            <person name="Baurain D."/>
        </authorList>
    </citation>
    <scope>NUCLEOTIDE SEQUENCE [LARGE SCALE GENOMIC DNA]</scope>
    <source>
        <strain evidence="2">ULC129bin1</strain>
    </source>
</reference>
<dbReference type="AlphaFoldDB" id="A0A2W4UBX3"/>
<keyword evidence="1" id="KW-1133">Transmembrane helix</keyword>
<evidence type="ECO:0000256" key="1">
    <source>
        <dbReference type="SAM" id="Phobius"/>
    </source>
</evidence>
<evidence type="ECO:0000313" key="3">
    <source>
        <dbReference type="Proteomes" id="UP000249354"/>
    </source>
</evidence>
<organism evidence="2 3">
    <name type="scientific">Leptolyngbya foveolarum</name>
    <dbReference type="NCBI Taxonomy" id="47253"/>
    <lineage>
        <taxon>Bacteria</taxon>
        <taxon>Bacillati</taxon>
        <taxon>Cyanobacteriota</taxon>
        <taxon>Cyanophyceae</taxon>
        <taxon>Leptolyngbyales</taxon>
        <taxon>Leptolyngbyaceae</taxon>
        <taxon>Leptolyngbya group</taxon>
        <taxon>Leptolyngbya</taxon>
    </lineage>
</organism>